<feature type="transmembrane region" description="Helical" evidence="7">
    <location>
        <begin position="59"/>
        <end position="78"/>
    </location>
</feature>
<protein>
    <submittedName>
        <fullName evidence="9">C4-dicarboxylate ABC transporter</fullName>
    </submittedName>
</protein>
<keyword evidence="5 7" id="KW-1133">Transmembrane helix</keyword>
<accession>A0A0D2GLP5</accession>
<comment type="subcellular location">
    <subcellularLocation>
        <location evidence="1">Cell inner membrane</location>
        <topology evidence="1">Multi-pass membrane protein</topology>
    </subcellularLocation>
</comment>
<dbReference type="InterPro" id="IPR004681">
    <property type="entry name" value="TRAP_DctM"/>
</dbReference>
<evidence type="ECO:0000313" key="10">
    <source>
        <dbReference type="Proteomes" id="UP000032233"/>
    </source>
</evidence>
<evidence type="ECO:0000256" key="3">
    <source>
        <dbReference type="ARBA" id="ARBA00022519"/>
    </source>
</evidence>
<dbReference type="RefSeq" id="WP_044346505.1">
    <property type="nucleotide sequence ID" value="NZ_AZAC01000002.1"/>
</dbReference>
<gene>
    <name evidence="9" type="ORF">X474_02570</name>
</gene>
<dbReference type="OrthoDB" id="9785600at2"/>
<dbReference type="STRING" id="1429043.X474_02570"/>
<feature type="transmembrane region" description="Helical" evidence="7">
    <location>
        <begin position="98"/>
        <end position="127"/>
    </location>
</feature>
<keyword evidence="2" id="KW-1003">Cell membrane</keyword>
<proteinExistence type="predicted"/>
<dbReference type="PATRIC" id="fig|1429043.3.peg.541"/>
<dbReference type="NCBIfam" id="TIGR00786">
    <property type="entry name" value="dctM"/>
    <property type="match status" value="1"/>
</dbReference>
<feature type="transmembrane region" description="Helical" evidence="7">
    <location>
        <begin position="30"/>
        <end position="47"/>
    </location>
</feature>
<evidence type="ECO:0000256" key="1">
    <source>
        <dbReference type="ARBA" id="ARBA00004429"/>
    </source>
</evidence>
<dbReference type="Pfam" id="PF06808">
    <property type="entry name" value="DctM"/>
    <property type="match status" value="1"/>
</dbReference>
<feature type="transmembrane region" description="Helical" evidence="7">
    <location>
        <begin position="139"/>
        <end position="162"/>
    </location>
</feature>
<organism evidence="9 10">
    <name type="scientific">Dethiosulfatarculus sandiegensis</name>
    <dbReference type="NCBI Taxonomy" id="1429043"/>
    <lineage>
        <taxon>Bacteria</taxon>
        <taxon>Pseudomonadati</taxon>
        <taxon>Thermodesulfobacteriota</taxon>
        <taxon>Desulfarculia</taxon>
        <taxon>Desulfarculales</taxon>
        <taxon>Desulfarculaceae</taxon>
        <taxon>Dethiosulfatarculus</taxon>
    </lineage>
</organism>
<evidence type="ECO:0000313" key="9">
    <source>
        <dbReference type="EMBL" id="KIX15592.1"/>
    </source>
</evidence>
<feature type="transmembrane region" description="Helical" evidence="7">
    <location>
        <begin position="326"/>
        <end position="355"/>
    </location>
</feature>
<dbReference type="PANTHER" id="PTHR33362">
    <property type="entry name" value="SIALIC ACID TRAP TRANSPORTER PERMEASE PROTEIN SIAT-RELATED"/>
    <property type="match status" value="1"/>
</dbReference>
<dbReference type="InterPro" id="IPR010656">
    <property type="entry name" value="DctM"/>
</dbReference>
<feature type="transmembrane region" description="Helical" evidence="7">
    <location>
        <begin position="288"/>
        <end position="306"/>
    </location>
</feature>
<evidence type="ECO:0000256" key="2">
    <source>
        <dbReference type="ARBA" id="ARBA00022475"/>
    </source>
</evidence>
<feature type="transmembrane region" description="Helical" evidence="7">
    <location>
        <begin position="252"/>
        <end position="268"/>
    </location>
</feature>
<dbReference type="GO" id="GO:0005886">
    <property type="term" value="C:plasma membrane"/>
    <property type="evidence" value="ECO:0007669"/>
    <property type="project" value="UniProtKB-SubCell"/>
</dbReference>
<evidence type="ECO:0000256" key="6">
    <source>
        <dbReference type="ARBA" id="ARBA00023136"/>
    </source>
</evidence>
<feature type="transmembrane region" description="Helical" evidence="7">
    <location>
        <begin position="227"/>
        <end position="246"/>
    </location>
</feature>
<dbReference type="Proteomes" id="UP000032233">
    <property type="component" value="Unassembled WGS sequence"/>
</dbReference>
<feature type="domain" description="TRAP C4-dicarboxylate transport system permease DctM subunit" evidence="8">
    <location>
        <begin position="10"/>
        <end position="429"/>
    </location>
</feature>
<dbReference type="PIRSF" id="PIRSF006066">
    <property type="entry name" value="HI0050"/>
    <property type="match status" value="1"/>
</dbReference>
<evidence type="ECO:0000259" key="8">
    <source>
        <dbReference type="Pfam" id="PF06808"/>
    </source>
</evidence>
<feature type="transmembrane region" description="Helical" evidence="7">
    <location>
        <begin position="174"/>
        <end position="195"/>
    </location>
</feature>
<dbReference type="PANTHER" id="PTHR33362:SF7">
    <property type="entry name" value="SLL1103 PROTEIN"/>
    <property type="match status" value="1"/>
</dbReference>
<evidence type="ECO:0000256" key="5">
    <source>
        <dbReference type="ARBA" id="ARBA00022989"/>
    </source>
</evidence>
<dbReference type="InParanoid" id="A0A0D2GLP5"/>
<comment type="caution">
    <text evidence="9">The sequence shown here is derived from an EMBL/GenBank/DDBJ whole genome shotgun (WGS) entry which is preliminary data.</text>
</comment>
<name>A0A0D2GLP5_9BACT</name>
<keyword evidence="4 7" id="KW-0812">Transmembrane</keyword>
<feature type="transmembrane region" description="Helical" evidence="7">
    <location>
        <begin position="412"/>
        <end position="438"/>
    </location>
</feature>
<keyword evidence="6 7" id="KW-0472">Membrane</keyword>
<evidence type="ECO:0000256" key="4">
    <source>
        <dbReference type="ARBA" id="ARBA00022692"/>
    </source>
</evidence>
<dbReference type="GO" id="GO:0022857">
    <property type="term" value="F:transmembrane transporter activity"/>
    <property type="evidence" value="ECO:0007669"/>
    <property type="project" value="TreeGrafter"/>
</dbReference>
<dbReference type="AlphaFoldDB" id="A0A0D2GLP5"/>
<sequence length="439" mass="47153">MAEFLPFLMFVALAVFIMIGYPVAFTLGGLALVFGLLGFGLDFFTLLPMRIWGRMSSFTLVAVPLFIFMGVFLDRSGLAEDLLDTMALLFGRIRGGVAVSVVVVGAMLAASTGIMGATVVTMGVISLPLMLKRKYSTELATGTICAASTLGQIIPPSISLVILGDIMGISVGELFMGAVIPGLMLVGLYIAYILIYSWRHPESAPGLSDEEMASITPKELTVRVFKALLPPAGLILTVLGSIFLGVASPTEAASVGALGAMLLTVVRGRMSLDVLKDVMRQTTRFTSMAFLILLGATTFGLVFRFLGGDAALKHFVSSFGGGVWGVMILVMGVLFVLGFFLDFIEITFIIMPILAPIVDHLGINPMWFCILVCLNFQTSFLTPPFGFALFYLKGVCPPEVQTTQIYKGIIPFVAIQLTGMMLVVVFPELCTWLPGVLFK</sequence>
<dbReference type="EMBL" id="AZAC01000002">
    <property type="protein sequence ID" value="KIX15592.1"/>
    <property type="molecule type" value="Genomic_DNA"/>
</dbReference>
<evidence type="ECO:0000256" key="7">
    <source>
        <dbReference type="SAM" id="Phobius"/>
    </source>
</evidence>
<keyword evidence="3" id="KW-0997">Cell inner membrane</keyword>
<keyword evidence="10" id="KW-1185">Reference proteome</keyword>
<feature type="transmembrane region" description="Helical" evidence="7">
    <location>
        <begin position="367"/>
        <end position="392"/>
    </location>
</feature>
<reference evidence="9 10" key="1">
    <citation type="submission" date="2013-11" db="EMBL/GenBank/DDBJ databases">
        <title>Metagenomic analysis of a methanogenic consortium involved in long chain n-alkane degradation.</title>
        <authorList>
            <person name="Davidova I.A."/>
            <person name="Callaghan A.V."/>
            <person name="Wawrik B."/>
            <person name="Pruitt S."/>
            <person name="Marks C."/>
            <person name="Duncan K.E."/>
            <person name="Suflita J.M."/>
        </authorList>
    </citation>
    <scope>NUCLEOTIDE SEQUENCE [LARGE SCALE GENOMIC DNA]</scope>
    <source>
        <strain evidence="9 10">SPR</strain>
    </source>
</reference>